<dbReference type="OrthoDB" id="4035289at2"/>
<accession>A0A4R6V2W2</accession>
<evidence type="ECO:0000256" key="6">
    <source>
        <dbReference type="ARBA" id="ARBA00022603"/>
    </source>
</evidence>
<dbReference type="Proteomes" id="UP000295281">
    <property type="component" value="Unassembled WGS sequence"/>
</dbReference>
<keyword evidence="13" id="KW-1185">Reference proteome</keyword>
<dbReference type="AlphaFoldDB" id="A0A4R6V2W2"/>
<dbReference type="Gene3D" id="3.40.50.150">
    <property type="entry name" value="Vaccinia Virus protein VP39"/>
    <property type="match status" value="1"/>
</dbReference>
<proteinExistence type="inferred from homology"/>
<sequence length="419" mass="44444">MTDPARTTADTEETAGLLRTTLVDQLCANGAITTPAVEEAFRAVPRHRFVPDAPLEQAYANQTVSIKDNETGASISCASQPGIVALMLEQAALEPGMRVLELGAGTGYNAALLGRLVGPSGTVTTIDVDADLVEGARTRLRDVDTTNVDVLLGDGALGHPDGAPYDRIIATVGSHAVPEAWVGQLAPTGRLVAPVRIAGDVSRSIVFQPGKGRCTSVDSQLCTFIPLRGGIGDDSRRVLNVTGDGAVRLQSNQEQRIDPRQVCGVLDQPSETVWTGVDFGGMQSHDGMWLWLALTLDNAVSRMPVDKTAVAGGLVAPSLGWGTMASVPTTGPGLAYLTARPIETPQGRRYEMGVVGHAPAGHELARRMAEQITVWEPRRDQQLGFTLLPASGQAPAPGPGRFVLDRGRFRLVVSWQEQR</sequence>
<evidence type="ECO:0000256" key="3">
    <source>
        <dbReference type="ARBA" id="ARBA00011890"/>
    </source>
</evidence>
<dbReference type="NCBIfam" id="TIGR04364">
    <property type="entry name" value="methyltran_FxLD"/>
    <property type="match status" value="1"/>
</dbReference>
<evidence type="ECO:0000256" key="8">
    <source>
        <dbReference type="ARBA" id="ARBA00022691"/>
    </source>
</evidence>
<evidence type="ECO:0000313" key="13">
    <source>
        <dbReference type="Proteomes" id="UP000295281"/>
    </source>
</evidence>
<dbReference type="Pfam" id="PF01135">
    <property type="entry name" value="PCMT"/>
    <property type="match status" value="1"/>
</dbReference>
<dbReference type="EC" id="2.1.1.77" evidence="3"/>
<comment type="caution">
    <text evidence="12">The sequence shown here is derived from an EMBL/GenBank/DDBJ whole genome shotgun (WGS) entry which is preliminary data.</text>
</comment>
<keyword evidence="6 12" id="KW-0489">Methyltransferase</keyword>
<dbReference type="InterPro" id="IPR000682">
    <property type="entry name" value="PCMT"/>
</dbReference>
<evidence type="ECO:0000256" key="7">
    <source>
        <dbReference type="ARBA" id="ARBA00022679"/>
    </source>
</evidence>
<evidence type="ECO:0000313" key="12">
    <source>
        <dbReference type="EMBL" id="TDQ54380.1"/>
    </source>
</evidence>
<dbReference type="CDD" id="cd02440">
    <property type="entry name" value="AdoMet_MTases"/>
    <property type="match status" value="1"/>
</dbReference>
<keyword evidence="5" id="KW-0963">Cytoplasm</keyword>
<dbReference type="SUPFAM" id="SSF53335">
    <property type="entry name" value="S-adenosyl-L-methionine-dependent methyltransferases"/>
    <property type="match status" value="1"/>
</dbReference>
<evidence type="ECO:0000256" key="4">
    <source>
        <dbReference type="ARBA" id="ARBA00013346"/>
    </source>
</evidence>
<comment type="subcellular location">
    <subcellularLocation>
        <location evidence="1">Cytoplasm</location>
    </subcellularLocation>
</comment>
<dbReference type="InterPro" id="IPR027573">
    <property type="entry name" value="Methyltran_FxLD"/>
</dbReference>
<reference evidence="12 13" key="1">
    <citation type="submission" date="2019-03" db="EMBL/GenBank/DDBJ databases">
        <title>Genomic Encyclopedia of Type Strains, Phase IV (KMG-IV): sequencing the most valuable type-strain genomes for metagenomic binning, comparative biology and taxonomic classification.</title>
        <authorList>
            <person name="Goeker M."/>
        </authorList>
    </citation>
    <scope>NUCLEOTIDE SEQUENCE [LARGE SCALE GENOMIC DNA]</scope>
    <source>
        <strain evidence="12 13">DSM 46770</strain>
    </source>
</reference>
<dbReference type="EMBL" id="SNYN01000002">
    <property type="protein sequence ID" value="TDQ54380.1"/>
    <property type="molecule type" value="Genomic_DNA"/>
</dbReference>
<dbReference type="PANTHER" id="PTHR11579">
    <property type="entry name" value="PROTEIN-L-ISOASPARTATE O-METHYLTRANSFERASE"/>
    <property type="match status" value="1"/>
</dbReference>
<evidence type="ECO:0000256" key="9">
    <source>
        <dbReference type="ARBA" id="ARBA00030757"/>
    </source>
</evidence>
<keyword evidence="7 12" id="KW-0808">Transferase</keyword>
<dbReference type="RefSeq" id="WP_133740355.1">
    <property type="nucleotide sequence ID" value="NZ_SNYN01000002.1"/>
</dbReference>
<dbReference type="InterPro" id="IPR029063">
    <property type="entry name" value="SAM-dependent_MTases_sf"/>
</dbReference>
<evidence type="ECO:0000256" key="5">
    <source>
        <dbReference type="ARBA" id="ARBA00022490"/>
    </source>
</evidence>
<comment type="similarity">
    <text evidence="2">Belongs to the methyltransferase superfamily. L-isoaspartyl/D-aspartyl protein methyltransferase family.</text>
</comment>
<dbReference type="GO" id="GO:0005737">
    <property type="term" value="C:cytoplasm"/>
    <property type="evidence" value="ECO:0007669"/>
    <property type="project" value="UniProtKB-SubCell"/>
</dbReference>
<name>A0A4R6V2W2_9ACTN</name>
<protein>
    <recommendedName>
        <fullName evidence="4">Protein-L-isoaspartate O-methyltransferase</fullName>
        <ecNumber evidence="3">2.1.1.77</ecNumber>
    </recommendedName>
    <alternativeName>
        <fullName evidence="11">L-isoaspartyl protein carboxyl methyltransferase</fullName>
    </alternativeName>
    <alternativeName>
        <fullName evidence="9">Protein L-isoaspartyl methyltransferase</fullName>
    </alternativeName>
    <alternativeName>
        <fullName evidence="10">Protein-beta-aspartate methyltransferase</fullName>
    </alternativeName>
</protein>
<dbReference type="GO" id="GO:0032259">
    <property type="term" value="P:methylation"/>
    <property type="evidence" value="ECO:0007669"/>
    <property type="project" value="UniProtKB-KW"/>
</dbReference>
<evidence type="ECO:0000256" key="2">
    <source>
        <dbReference type="ARBA" id="ARBA00005369"/>
    </source>
</evidence>
<organism evidence="12 13">
    <name type="scientific">Actinorugispora endophytica</name>
    <dbReference type="NCBI Taxonomy" id="1605990"/>
    <lineage>
        <taxon>Bacteria</taxon>
        <taxon>Bacillati</taxon>
        <taxon>Actinomycetota</taxon>
        <taxon>Actinomycetes</taxon>
        <taxon>Streptosporangiales</taxon>
        <taxon>Nocardiopsidaceae</taxon>
        <taxon>Actinorugispora</taxon>
    </lineage>
</organism>
<evidence type="ECO:0000256" key="10">
    <source>
        <dbReference type="ARBA" id="ARBA00031323"/>
    </source>
</evidence>
<keyword evidence="8" id="KW-0949">S-adenosyl-L-methionine</keyword>
<dbReference type="PANTHER" id="PTHR11579:SF0">
    <property type="entry name" value="PROTEIN-L-ISOASPARTATE(D-ASPARTATE) O-METHYLTRANSFERASE"/>
    <property type="match status" value="1"/>
</dbReference>
<evidence type="ECO:0000256" key="1">
    <source>
        <dbReference type="ARBA" id="ARBA00004496"/>
    </source>
</evidence>
<gene>
    <name evidence="12" type="ORF">EV190_102214</name>
</gene>
<evidence type="ECO:0000256" key="11">
    <source>
        <dbReference type="ARBA" id="ARBA00031350"/>
    </source>
</evidence>
<dbReference type="GO" id="GO:0004719">
    <property type="term" value="F:protein-L-isoaspartate (D-aspartate) O-methyltransferase activity"/>
    <property type="evidence" value="ECO:0007669"/>
    <property type="project" value="UniProtKB-EC"/>
</dbReference>